<evidence type="ECO:0000259" key="1">
    <source>
        <dbReference type="PROSITE" id="PS51819"/>
    </source>
</evidence>
<dbReference type="InterPro" id="IPR041581">
    <property type="entry name" value="Glyoxalase_6"/>
</dbReference>
<dbReference type="CDD" id="cd06587">
    <property type="entry name" value="VOC"/>
    <property type="match status" value="1"/>
</dbReference>
<evidence type="ECO:0000313" key="2">
    <source>
        <dbReference type="EMBL" id="GAA3155934.1"/>
    </source>
</evidence>
<reference evidence="3" key="1">
    <citation type="journal article" date="2019" name="Int. J. Syst. Evol. Microbiol.">
        <title>The Global Catalogue of Microorganisms (GCM) 10K type strain sequencing project: providing services to taxonomists for standard genome sequencing and annotation.</title>
        <authorList>
            <consortium name="The Broad Institute Genomics Platform"/>
            <consortium name="The Broad Institute Genome Sequencing Center for Infectious Disease"/>
            <person name="Wu L."/>
            <person name="Ma J."/>
        </authorList>
    </citation>
    <scope>NUCLEOTIDE SEQUENCE [LARGE SCALE GENOMIC DNA]</scope>
    <source>
        <strain evidence="3">JCM 9373</strain>
    </source>
</reference>
<accession>A0ABP6NW01</accession>
<organism evidence="2 3">
    <name type="scientific">Planomonospora alba</name>
    <dbReference type="NCBI Taxonomy" id="161354"/>
    <lineage>
        <taxon>Bacteria</taxon>
        <taxon>Bacillati</taxon>
        <taxon>Actinomycetota</taxon>
        <taxon>Actinomycetes</taxon>
        <taxon>Streptosporangiales</taxon>
        <taxon>Streptosporangiaceae</taxon>
        <taxon>Planomonospora</taxon>
    </lineage>
</organism>
<dbReference type="EMBL" id="BAAAUT010000052">
    <property type="protein sequence ID" value="GAA3155934.1"/>
    <property type="molecule type" value="Genomic_DNA"/>
</dbReference>
<dbReference type="InterPro" id="IPR029068">
    <property type="entry name" value="Glyas_Bleomycin-R_OHBP_Dase"/>
</dbReference>
<protein>
    <submittedName>
        <fullName evidence="2">VOC family protein</fullName>
    </submittedName>
</protein>
<dbReference type="InterPro" id="IPR037523">
    <property type="entry name" value="VOC_core"/>
</dbReference>
<evidence type="ECO:0000313" key="3">
    <source>
        <dbReference type="Proteomes" id="UP001500320"/>
    </source>
</evidence>
<dbReference type="PANTHER" id="PTHR35908">
    <property type="entry name" value="HYPOTHETICAL FUSION PROTEIN"/>
    <property type="match status" value="1"/>
</dbReference>
<dbReference type="Proteomes" id="UP001500320">
    <property type="component" value="Unassembled WGS sequence"/>
</dbReference>
<dbReference type="PROSITE" id="PS51819">
    <property type="entry name" value="VOC"/>
    <property type="match status" value="1"/>
</dbReference>
<dbReference type="Gene3D" id="3.10.180.10">
    <property type="entry name" value="2,3-Dihydroxybiphenyl 1,2-Dioxygenase, domain 1"/>
    <property type="match status" value="1"/>
</dbReference>
<dbReference type="PANTHER" id="PTHR35908:SF1">
    <property type="entry name" value="CONSERVED PROTEIN"/>
    <property type="match status" value="1"/>
</dbReference>
<gene>
    <name evidence="2" type="ORF">GCM10010466_53580</name>
</gene>
<feature type="domain" description="VOC" evidence="1">
    <location>
        <begin position="16"/>
        <end position="131"/>
    </location>
</feature>
<keyword evidence="3" id="KW-1185">Reference proteome</keyword>
<dbReference type="Pfam" id="PF18029">
    <property type="entry name" value="Glyoxalase_6"/>
    <property type="match status" value="1"/>
</dbReference>
<dbReference type="SUPFAM" id="SSF54593">
    <property type="entry name" value="Glyoxalase/Bleomycin resistance protein/Dihydroxybiphenyl dioxygenase"/>
    <property type="match status" value="1"/>
</dbReference>
<name>A0ABP6NW01_9ACTN</name>
<comment type="caution">
    <text evidence="2">The sequence shown here is derived from an EMBL/GenBank/DDBJ whole genome shotgun (WGS) entry which is preliminary data.</text>
</comment>
<proteinExistence type="predicted"/>
<sequence>MTGTGARIGAMTITAKLLAVTIDCAEPKRLAEFYATVLGYEVQYAEDEYAGIGDGADDTVRVYFQKNTERRPAAWPGPDKQFHLDVRVPDVEQAVEDYLKLGASKPDFQPGGENWTVLADPEGHLFCVCPIPGQA</sequence>